<evidence type="ECO:0000313" key="1">
    <source>
        <dbReference type="Proteomes" id="UP000887575"/>
    </source>
</evidence>
<proteinExistence type="predicted"/>
<dbReference type="WBParaSite" id="MBELARI_LOCUS14889">
    <property type="protein sequence ID" value="MBELARI_LOCUS14889"/>
    <property type="gene ID" value="MBELARI_LOCUS14889"/>
</dbReference>
<evidence type="ECO:0000313" key="2">
    <source>
        <dbReference type="WBParaSite" id="MBELARI_LOCUS14889"/>
    </source>
</evidence>
<organism evidence="1 2">
    <name type="scientific">Mesorhabditis belari</name>
    <dbReference type="NCBI Taxonomy" id="2138241"/>
    <lineage>
        <taxon>Eukaryota</taxon>
        <taxon>Metazoa</taxon>
        <taxon>Ecdysozoa</taxon>
        <taxon>Nematoda</taxon>
        <taxon>Chromadorea</taxon>
        <taxon>Rhabditida</taxon>
        <taxon>Rhabditina</taxon>
        <taxon>Rhabditomorpha</taxon>
        <taxon>Rhabditoidea</taxon>
        <taxon>Rhabditidae</taxon>
        <taxon>Mesorhabditinae</taxon>
        <taxon>Mesorhabditis</taxon>
    </lineage>
</organism>
<protein>
    <submittedName>
        <fullName evidence="2">Uncharacterized protein</fullName>
    </submittedName>
</protein>
<name>A0AAF3ELK4_9BILA</name>
<dbReference type="AlphaFoldDB" id="A0AAF3ELK4"/>
<reference evidence="2" key="1">
    <citation type="submission" date="2024-02" db="UniProtKB">
        <authorList>
            <consortium name="WormBaseParasite"/>
        </authorList>
    </citation>
    <scope>IDENTIFICATION</scope>
</reference>
<keyword evidence="1" id="KW-1185">Reference proteome</keyword>
<dbReference type="Proteomes" id="UP000887575">
    <property type="component" value="Unassembled WGS sequence"/>
</dbReference>
<sequence length="240" mass="27454">MRGSVAQLKVPKRLQRVAPIAKLNINNNVFRSPRYLIEQPTIDIPETPVVEVEVPTATAPSTTAPTNNIHHTVYLATPTMTSVNLNFVETAFAANQELRRVQSRALSQDRGPKEEQERYRLMTPRSESTEIFWRWAIHLKEKQRTSARFSWCATVKRCSISGQSLEVVYDKLFEQDTTLFTNTVGTIFNLFPNPAHKPKAKSELKRNVRCTTMMTSTSFDEVNREPHKERAVLQEQVKAI</sequence>
<accession>A0AAF3ELK4</accession>